<dbReference type="InterPro" id="IPR036816">
    <property type="entry name" value="RNaseA-like_dom_sf"/>
</dbReference>
<feature type="domain" description="Ribonuclease A-domain" evidence="6">
    <location>
        <begin position="32"/>
        <end position="166"/>
    </location>
</feature>
<accession>A0A8C9Y066</accession>
<dbReference type="SUPFAM" id="SSF54076">
    <property type="entry name" value="RNase A-like"/>
    <property type="match status" value="1"/>
</dbReference>
<evidence type="ECO:0000256" key="2">
    <source>
        <dbReference type="ARBA" id="ARBA00005600"/>
    </source>
</evidence>
<keyword evidence="4" id="KW-1015">Disulfide bond</keyword>
<evidence type="ECO:0000256" key="3">
    <source>
        <dbReference type="ARBA" id="ARBA00022525"/>
    </source>
</evidence>
<evidence type="ECO:0000256" key="4">
    <source>
        <dbReference type="ARBA" id="ARBA00023157"/>
    </source>
</evidence>
<proteinExistence type="inferred from homology"/>
<dbReference type="Gene3D" id="3.10.130.10">
    <property type="entry name" value="Ribonuclease A-like domain"/>
    <property type="match status" value="1"/>
</dbReference>
<dbReference type="Proteomes" id="UP000694568">
    <property type="component" value="Unplaced"/>
</dbReference>
<evidence type="ECO:0000256" key="5">
    <source>
        <dbReference type="SAM" id="Phobius"/>
    </source>
</evidence>
<dbReference type="PANTHER" id="PTHR11437">
    <property type="entry name" value="RIBONUCLEASE"/>
    <property type="match status" value="1"/>
</dbReference>
<dbReference type="GO" id="GO:0050829">
    <property type="term" value="P:defense response to Gram-negative bacterium"/>
    <property type="evidence" value="ECO:0007669"/>
    <property type="project" value="TreeGrafter"/>
</dbReference>
<reference evidence="7" key="2">
    <citation type="submission" date="2025-09" db="UniProtKB">
        <authorList>
            <consortium name="Ensembl"/>
        </authorList>
    </citation>
    <scope>IDENTIFICATION</scope>
</reference>
<dbReference type="Ensembl" id="ENSSLUT00000017391.1">
    <property type="protein sequence ID" value="ENSSLUP00000016838.1"/>
    <property type="gene ID" value="ENSSLUG00000007890.1"/>
</dbReference>
<dbReference type="SMART" id="SM00092">
    <property type="entry name" value="RNAse_Pc"/>
    <property type="match status" value="1"/>
</dbReference>
<dbReference type="AlphaFoldDB" id="A0A8C9Y066"/>
<reference evidence="7" key="1">
    <citation type="submission" date="2025-08" db="UniProtKB">
        <authorList>
            <consortium name="Ensembl"/>
        </authorList>
    </citation>
    <scope>IDENTIFICATION</scope>
</reference>
<organism evidence="7 8">
    <name type="scientific">Sander lucioperca</name>
    <name type="common">Pike-perch</name>
    <name type="synonym">Perca lucioperca</name>
    <dbReference type="NCBI Taxonomy" id="283035"/>
    <lineage>
        <taxon>Eukaryota</taxon>
        <taxon>Metazoa</taxon>
        <taxon>Chordata</taxon>
        <taxon>Craniata</taxon>
        <taxon>Vertebrata</taxon>
        <taxon>Euteleostomi</taxon>
        <taxon>Actinopterygii</taxon>
        <taxon>Neopterygii</taxon>
        <taxon>Teleostei</taxon>
        <taxon>Neoteleostei</taxon>
        <taxon>Acanthomorphata</taxon>
        <taxon>Eupercaria</taxon>
        <taxon>Perciformes</taxon>
        <taxon>Percoidei</taxon>
        <taxon>Percidae</taxon>
        <taxon>Luciopercinae</taxon>
        <taxon>Sander</taxon>
    </lineage>
</organism>
<dbReference type="GO" id="GO:0001525">
    <property type="term" value="P:angiogenesis"/>
    <property type="evidence" value="ECO:0007669"/>
    <property type="project" value="TreeGrafter"/>
</dbReference>
<protein>
    <recommendedName>
        <fullName evidence="6">Ribonuclease A-domain domain-containing protein</fullName>
    </recommendedName>
</protein>
<evidence type="ECO:0000256" key="1">
    <source>
        <dbReference type="ARBA" id="ARBA00004613"/>
    </source>
</evidence>
<dbReference type="GeneTree" id="ENSGT01100000263801"/>
<keyword evidence="8" id="KW-1185">Reference proteome</keyword>
<comment type="similarity">
    <text evidence="2">Belongs to the pancreatic ribonuclease family.</text>
</comment>
<keyword evidence="5" id="KW-0812">Transmembrane</keyword>
<evidence type="ECO:0000313" key="7">
    <source>
        <dbReference type="Ensembl" id="ENSSLUP00000016838.1"/>
    </source>
</evidence>
<dbReference type="InterPro" id="IPR001427">
    <property type="entry name" value="RNaseA"/>
</dbReference>
<comment type="subcellular location">
    <subcellularLocation>
        <location evidence="1">Secreted</location>
    </subcellularLocation>
</comment>
<dbReference type="GO" id="GO:0050830">
    <property type="term" value="P:defense response to Gram-positive bacterium"/>
    <property type="evidence" value="ECO:0007669"/>
    <property type="project" value="TreeGrafter"/>
</dbReference>
<dbReference type="GO" id="GO:0003676">
    <property type="term" value="F:nucleic acid binding"/>
    <property type="evidence" value="ECO:0007669"/>
    <property type="project" value="InterPro"/>
</dbReference>
<name>A0A8C9Y066_SANLU</name>
<keyword evidence="5" id="KW-1133">Transmembrane helix</keyword>
<evidence type="ECO:0000313" key="8">
    <source>
        <dbReference type="Proteomes" id="UP000694568"/>
    </source>
</evidence>
<keyword evidence="3" id="KW-0964">Secreted</keyword>
<dbReference type="PANTHER" id="PTHR11437:SF10">
    <property type="entry name" value="ANGIOGENIN-RELATED"/>
    <property type="match status" value="1"/>
</dbReference>
<feature type="transmembrane region" description="Helical" evidence="5">
    <location>
        <begin position="6"/>
        <end position="25"/>
    </location>
</feature>
<keyword evidence="5" id="KW-0472">Membrane</keyword>
<dbReference type="GO" id="GO:0004540">
    <property type="term" value="F:RNA nuclease activity"/>
    <property type="evidence" value="ECO:0007669"/>
    <property type="project" value="TreeGrafter"/>
</dbReference>
<dbReference type="Pfam" id="PF00074">
    <property type="entry name" value="RnaseA"/>
    <property type="match status" value="1"/>
</dbReference>
<dbReference type="InterPro" id="IPR023412">
    <property type="entry name" value="RNaseA_domain"/>
</dbReference>
<sequence length="198" mass="21892">PQNKSFVIISIFAGVLLISAVLMFLGPETADGADAALSFYKRHVNKGMTEDQCTDVIKNRGINEEYNEKINQENKVCKPTNTFLNGKNADSTGTICCSREGGELWPQNHKFKISKAIYPLVECKRDKVSQYPDCVYKGETYTDRRIIVSCTSSKDGGTPYHIEVFSPPPLVLLTRPGIHPDSLHTPPLAPHATVPTLL</sequence>
<evidence type="ECO:0000259" key="6">
    <source>
        <dbReference type="SMART" id="SM00092"/>
    </source>
</evidence>
<dbReference type="GO" id="GO:0005576">
    <property type="term" value="C:extracellular region"/>
    <property type="evidence" value="ECO:0007669"/>
    <property type="project" value="UniProtKB-SubCell"/>
</dbReference>